<feature type="compositionally biased region" description="Acidic residues" evidence="4">
    <location>
        <begin position="226"/>
        <end position="237"/>
    </location>
</feature>
<proteinExistence type="predicted"/>
<dbReference type="GO" id="GO:0000445">
    <property type="term" value="C:THO complex part of transcription export complex"/>
    <property type="evidence" value="ECO:0007669"/>
    <property type="project" value="InterPro"/>
</dbReference>
<dbReference type="Proteomes" id="UP001337655">
    <property type="component" value="Unassembled WGS sequence"/>
</dbReference>
<dbReference type="Pfam" id="PF05615">
    <property type="entry name" value="THOC7"/>
    <property type="match status" value="1"/>
</dbReference>
<reference evidence="5 6" key="1">
    <citation type="submission" date="2023-08" db="EMBL/GenBank/DDBJ databases">
        <title>Black Yeasts Isolated from many extreme environments.</title>
        <authorList>
            <person name="Coleine C."/>
            <person name="Stajich J.E."/>
            <person name="Selbmann L."/>
        </authorList>
    </citation>
    <scope>NUCLEOTIDE SEQUENCE [LARGE SCALE GENOMIC DNA]</scope>
    <source>
        <strain evidence="5 6">CCFEE 5935</strain>
    </source>
</reference>
<keyword evidence="6" id="KW-1185">Reference proteome</keyword>
<feature type="region of interest" description="Disordered" evidence="4">
    <location>
        <begin position="221"/>
        <end position="284"/>
    </location>
</feature>
<protein>
    <recommendedName>
        <fullName evidence="7">Tho complex subunit 7</fullName>
    </recommendedName>
</protein>
<feature type="compositionally biased region" description="Polar residues" evidence="4">
    <location>
        <begin position="299"/>
        <end position="313"/>
    </location>
</feature>
<evidence type="ECO:0000313" key="5">
    <source>
        <dbReference type="EMBL" id="KAK5168628.1"/>
    </source>
</evidence>
<comment type="caution">
    <text evidence="5">The sequence shown here is derived from an EMBL/GenBank/DDBJ whole genome shotgun (WGS) entry which is preliminary data.</text>
</comment>
<feature type="region of interest" description="Disordered" evidence="4">
    <location>
        <begin position="48"/>
        <end position="78"/>
    </location>
</feature>
<accession>A0AAV9P6Y5</accession>
<evidence type="ECO:0008006" key="7">
    <source>
        <dbReference type="Google" id="ProtNLM"/>
    </source>
</evidence>
<feature type="coiled-coil region" evidence="3">
    <location>
        <begin position="127"/>
        <end position="197"/>
    </location>
</feature>
<gene>
    <name evidence="5" type="ORF">LTR77_005937</name>
</gene>
<keyword evidence="3" id="KW-0175">Coiled coil</keyword>
<comment type="subcellular location">
    <subcellularLocation>
        <location evidence="1">Nucleus</location>
    </subcellularLocation>
</comment>
<dbReference type="GeneID" id="89927277"/>
<evidence type="ECO:0000256" key="2">
    <source>
        <dbReference type="ARBA" id="ARBA00023242"/>
    </source>
</evidence>
<dbReference type="RefSeq" id="XP_064658094.1">
    <property type="nucleotide sequence ID" value="XM_064803179.1"/>
</dbReference>
<evidence type="ECO:0000256" key="1">
    <source>
        <dbReference type="ARBA" id="ARBA00004123"/>
    </source>
</evidence>
<name>A0AAV9P6Y5_9PEZI</name>
<dbReference type="EMBL" id="JAVRRT010000009">
    <property type="protein sequence ID" value="KAK5168628.1"/>
    <property type="molecule type" value="Genomic_DNA"/>
</dbReference>
<feature type="compositionally biased region" description="Basic and acidic residues" evidence="4">
    <location>
        <begin position="337"/>
        <end position="354"/>
    </location>
</feature>
<evidence type="ECO:0000313" key="6">
    <source>
        <dbReference type="Proteomes" id="UP001337655"/>
    </source>
</evidence>
<feature type="region of interest" description="Disordered" evidence="4">
    <location>
        <begin position="297"/>
        <end position="372"/>
    </location>
</feature>
<organism evidence="5 6">
    <name type="scientific">Saxophila tyrrhenica</name>
    <dbReference type="NCBI Taxonomy" id="1690608"/>
    <lineage>
        <taxon>Eukaryota</taxon>
        <taxon>Fungi</taxon>
        <taxon>Dikarya</taxon>
        <taxon>Ascomycota</taxon>
        <taxon>Pezizomycotina</taxon>
        <taxon>Dothideomycetes</taxon>
        <taxon>Dothideomycetidae</taxon>
        <taxon>Mycosphaerellales</taxon>
        <taxon>Extremaceae</taxon>
        <taxon>Saxophila</taxon>
    </lineage>
</organism>
<dbReference type="InterPro" id="IPR008501">
    <property type="entry name" value="THOC7/Mft1"/>
</dbReference>
<evidence type="ECO:0000256" key="3">
    <source>
        <dbReference type="SAM" id="Coils"/>
    </source>
</evidence>
<keyword evidence="2" id="KW-0539">Nucleus</keyword>
<dbReference type="GO" id="GO:0006397">
    <property type="term" value="P:mRNA processing"/>
    <property type="evidence" value="ECO:0007669"/>
    <property type="project" value="InterPro"/>
</dbReference>
<dbReference type="AlphaFoldDB" id="A0AAV9P6Y5"/>
<sequence>MAATASHSYTVLPEQAQEDALHATRLLQVEERPFQRVTRNLLSKDSLLKWTPPRQLPSPPPDAHENAPTSEDTAAEDARKRAQFRLEVLLDFAALESSILRIQLIQSSNARERERYAAEKANIMQTAQSVRENTVALRAQLEEAQKMLELRKGYDELTTKLIFEKKLKPRAETLEDIAGLEKEIEDLEQEGSEFEGVWAGRREAWDKVVAEGGNLVKVIKGIRDEPEGDEKMEEGEEGGLKEDRSRMGTPAPGSGTPRPVSRGDGTPMLTGGVTPMVEEGRSPAPLINKFLDVEDEGTRSYSRVGSPVLQASQPFDDVEMAEGDQQQTSQVTEGADEQGKTEMETETVSVDKLEQAQQQVETPDAPEVMDET</sequence>
<evidence type="ECO:0000256" key="4">
    <source>
        <dbReference type="SAM" id="MobiDB-lite"/>
    </source>
</evidence>